<dbReference type="Gene3D" id="1.50.10.140">
    <property type="match status" value="2"/>
</dbReference>
<feature type="domain" description="Glycosyl hydrolase 94 supersandwich" evidence="5">
    <location>
        <begin position="1591"/>
        <end position="1868"/>
    </location>
</feature>
<dbReference type="InterPro" id="IPR033432">
    <property type="entry name" value="GH94_catalytic"/>
</dbReference>
<feature type="transmembrane region" description="Helical" evidence="4">
    <location>
        <begin position="851"/>
        <end position="868"/>
    </location>
</feature>
<dbReference type="PANTHER" id="PTHR37469">
    <property type="entry name" value="CELLOBIONIC ACID PHOSPHORYLASE-RELATED"/>
    <property type="match status" value="1"/>
</dbReference>
<dbReference type="InterPro" id="IPR037018">
    <property type="entry name" value="GH65_N"/>
</dbReference>
<dbReference type="Gene3D" id="2.60.420.10">
    <property type="entry name" value="Maltose phosphorylase, domain 3"/>
    <property type="match status" value="1"/>
</dbReference>
<evidence type="ECO:0000256" key="1">
    <source>
        <dbReference type="ARBA" id="ARBA00022676"/>
    </source>
</evidence>
<dbReference type="GO" id="GO:0016757">
    <property type="term" value="F:glycosyltransferase activity"/>
    <property type="evidence" value="ECO:0007669"/>
    <property type="project" value="UniProtKB-KW"/>
</dbReference>
<dbReference type="SUPFAM" id="SSF48208">
    <property type="entry name" value="Six-hairpin glycosidases"/>
    <property type="match status" value="1"/>
</dbReference>
<dbReference type="InterPro" id="IPR052047">
    <property type="entry name" value="GH94_Enzymes"/>
</dbReference>
<dbReference type="CDD" id="cd11753">
    <property type="entry name" value="GH94N_ChvB_NdvB_2_like"/>
    <property type="match status" value="1"/>
</dbReference>
<evidence type="ECO:0000259" key="7">
    <source>
        <dbReference type="Pfam" id="PF17167"/>
    </source>
</evidence>
<feature type="transmembrane region" description="Helical" evidence="4">
    <location>
        <begin position="874"/>
        <end position="896"/>
    </location>
</feature>
<feature type="domain" description="Glycosyl hydrolase 94 catalytic" evidence="7">
    <location>
        <begin position="2387"/>
        <end position="2812"/>
    </location>
</feature>
<dbReference type="PANTHER" id="PTHR37469:SF2">
    <property type="entry name" value="CELLOBIONIC ACID PHOSPHORYLASE"/>
    <property type="match status" value="1"/>
</dbReference>
<dbReference type="InterPro" id="IPR008928">
    <property type="entry name" value="6-hairpin_glycosidase_sf"/>
</dbReference>
<proteinExistence type="predicted"/>
<evidence type="ECO:0000313" key="8">
    <source>
        <dbReference type="EMBL" id="ACC85594.1"/>
    </source>
</evidence>
<organism evidence="8">
    <name type="scientific">Rhizobium fredii</name>
    <name type="common">Sinorhizobium fredii</name>
    <dbReference type="NCBI Taxonomy" id="380"/>
    <lineage>
        <taxon>Bacteria</taxon>
        <taxon>Pseudomonadati</taxon>
        <taxon>Pseudomonadota</taxon>
        <taxon>Alphaproteobacteria</taxon>
        <taxon>Hyphomicrobiales</taxon>
        <taxon>Rhizobiaceae</taxon>
        <taxon>Sinorhizobium/Ensifer group</taxon>
        <taxon>Sinorhizobium</taxon>
    </lineage>
</organism>
<name>B2MV43_RHIFR</name>
<dbReference type="GO" id="GO:0005975">
    <property type="term" value="P:carbohydrate metabolic process"/>
    <property type="evidence" value="ECO:0007669"/>
    <property type="project" value="InterPro"/>
</dbReference>
<dbReference type="EMBL" id="EU622805">
    <property type="protein sequence ID" value="ACC85594.1"/>
    <property type="molecule type" value="Genomic_DNA"/>
</dbReference>
<dbReference type="CAZy" id="GH94">
    <property type="family name" value="Glycoside Hydrolase Family 94"/>
</dbReference>
<dbReference type="Gene3D" id="1.50.10.10">
    <property type="match status" value="1"/>
</dbReference>
<dbReference type="CAZy" id="GT84">
    <property type="family name" value="Glycosyltransferase Family 84"/>
</dbReference>
<feature type="domain" description="Glycoamylase-like" evidence="6">
    <location>
        <begin position="1341"/>
        <end position="1548"/>
    </location>
</feature>
<dbReference type="Pfam" id="PF10091">
    <property type="entry name" value="Glycoamylase"/>
    <property type="match status" value="1"/>
</dbReference>
<dbReference type="InterPro" id="IPR012341">
    <property type="entry name" value="6hp_glycosidase-like_sf"/>
</dbReference>
<dbReference type="InterPro" id="IPR011013">
    <property type="entry name" value="Gal_mutarotase_sf_dom"/>
</dbReference>
<keyword evidence="1" id="KW-0328">Glycosyltransferase</keyword>
<dbReference type="GO" id="GO:0030246">
    <property type="term" value="F:carbohydrate binding"/>
    <property type="evidence" value="ECO:0007669"/>
    <property type="project" value="InterPro"/>
</dbReference>
<sequence length="2875" mass="320644">MGGHMTVSRNAPATPGSSGPQPLRQINENRADQPRLEPESIPMLQHTTSSNTPREPEAKQIDYNDSIRSTYFSTDDLRACGAELALSGVSFLPGFFSFEFRPRHRENEKEIFRVYRATAADVEAGASITPAAEWLLDNHHVVEEAIQEVRRDFPRRFYRQLPTLSVSGTTIPRSMALAWLYVAHTHSTVSRETITAMVQGFQEHETFKIGELWALPSILRFVLIENLRRIAIRVERSRGMRRKANEVADQIIRVSDPERCRALLADSEALAADNTFIAQLLYRMRDGSQTSGAVIAWIEERLERRGTDVEEALVAEQNRLSSGNATMSNIVRSLREIDDTDWAVWFESVSKIDATLREGSDYAALDFGSRNKYRDTIEKLARRSGYSEHEVTETAIEMVGEAKAAAAVEAPLQEPNVGAFLVGKQRKNLERRIGYSPSVLQRMIRLVRKLDWFAIAGPNILLTILAMIAVFVFVNPMDIPSGAKLIMLLLFALPASEGAMGLFNTLVTLFVKPSRLVGYEFLDGIPEDARTLVVVPCLIAKRDHVDELVRNLEVHYLANPRGEIYFALLSDWADSKFEETPADSDVLEYAKREVAALTARYAYDGKTRFFLLHRRRLFNEAEGVWMGWERKRGKLHELNLLLRGDRDTSFLQGANMVPDGVQYVMTLDSDTRLMRDAVTKLVGKLYHPINRPVVNPRTQNVVAGYSLLQPRVTPSLTTGNEASAFQRIFSINRGIDPYIFTVSDVYQDITGEGSFTGKGLYHVDAFEAALKGRIEENAVLSHDLLEGSYARCALVTDIELVEDFPTRYEVEMSRQHRWARGDWQLLPYIFSLTNGLSMLGRWKMYDNLRRSLIPLAWLAASVMGWYYMEPTDALIWQIVLIFSLFVAPTLSLISGIMPRRNDIVARAHIHTVLSDIRAANAQVALRIVFIAHNAAMMADAIVRSLYRTFVSRKLMLEWRTAAQVQSAGHGSIGDYFRAMWTAPALSVVSLALAAISDTGLPFIGIPFALLWAASPAVAWFVSQSAETEDQLVVSDEAIDDMRKIARRTWRYFESFVTAEQNFLPPDNFQETPQPVLAERTSPTNIGVYLLSVMSARSFGWIGFEETITRLEQTIATIDRMPKYRGHLFNWYRTRGLETMEPRYISSVDSGNLAGHLISVSSMCREWAEAPSAHVQGSLDGIGDVAAILAEVLDELPDDRKTVRPLRRLIEERIAGFQNALAAVKREREFASIRVINLAVLARDMHKLTLNLDHEVRTAQSGEVAKWASSLVATCEAHIADGVFDLGAIDALRQRLLVLKDRARDIAFSMDFSFLFRPERRLLSIGYRVNANELDEACYDLLASEARLTSLFAIAKGDLPTEHWYKLGRPIVPVGARGALVSWSGSMFEYLMPPLVMQERQGGILNQTNNLVVQEQINHGRRLGTPWGISEAAFNARDHELTYQYTNFGVPTLGLKRGLGQNAVIAPYASILACMYDPKSALANLERLREVGALGAYGYHDAVDFTPTRVPEGQKCAVVRNYYAHHHGMSIAAVANVVFTGQLREWFHADPVIEAAELLLQEKAPRDIPLMAAKREPESLGKGQADLLRPEVRVIEDPLSQDRETVFLSNGHYSIMLTATGTGYGRWNGQSVTRWKPDPVEDRTGTFIFLRDTVSGDWWSATAEPRRVEGEKTLTRFGDDKAEFVKTVGDLTSEVECIVATEHDAEGRRVILLNTGTEDRFIEVTSYAEPVLAFDDADSSHPAFSKMFIQTEISRQGDVIRVSRNKRGPGDPDIEVAHLVTDNAGSDRHTQAETDRRRFLGQGRTLSEAAAFDPGASLSGTDGYTLDPIMALRRVVRVPAGKKVSVIFWTIAAPDREGVDRAIDRYRHPETFNHELIHAWTRSQVQMRHVGISSKEAASFQMLGRYLVYPDMHLRADTASVKAGLASQAALWPLAISGDFPIFCLRINDDGDLGIAREALRAQEYLRARGITADLVVINERASSYAQDLQHTLDSMCENLRLRGLSDGPRQHIFAVRRDLMEPETWSTLISASRAVFHARNGTITDQIARAAALYAKPAEKAEESTRMLLPVLEDRSGRAAAVVSGDDLEFWNGFGGFAEEGREYVVRLRGGEATPQPWINVISNEGFGFHVSAEGAGFSWSRNSRDYQLTPWTNDAVVNRPGEAIFIRDMANGAVMTPYAALSRRKSALFEARHGLGYSLFRSRQDDLEIEAAHTVHRSLPAKLVRLSIRNRGSAVRKLRVYGYAEWVLGNNRSRTAPFVLSEWQEASKALLATNPYSVDYAGRTAFFALDGEAAASFTASRREFLGWNGAILAPEAVLAGAELSMSTEVDGDPCAALATDLTIEPGAERQITFFLGDADSSDRVGGILGELRAGSFDKVLETSKTFWSEFTGVVKVETPDWAFNHMVNHWLPYQSLGCRIMARSAFYQASGAFGFRDQLQDTLAFLTHRPELARAQVLNAASRQFVEGDVQHWWLPGSGAGVRTMISDDVVWLAYAVAHYCAVTGTKDVLDEKLPFIVGPALEEGQHDSFYTPEISDEVADIYEHCARALDLAIKRTGANGLPLILGGDWNDGMNRVGEAGEGTSVWLGWFLAGALRAFLPYARERKDEPRVTLWESHLDIVKRGLDEAGWDGDYYRRGYFDDGTPLGSAESNECRIDSIAQSWSTLSGEGDAERSRRAMDAVMAELVDPEKRIVRLFTPPLEKTKQDPGYIKSYPPGVRENGGQYTHAATWVVLAFAAQGRAEEAWRAFQMLNPISHARSRDDAEHYRVEPYVVAADIYGEGSLAGRGGWTWYTGSAGWLYRAGVEGILGIRQRGEKLAIQPVLPEDWDGYSAEVRLNGATHRISVSRDKKTGELIVSVNNSVTKNAHEGILL</sequence>
<keyword evidence="2" id="KW-0808">Transferase</keyword>
<dbReference type="InterPro" id="IPR037824">
    <property type="entry name" value="GH94N_2_NdvB"/>
</dbReference>
<accession>B2MV43</accession>
<dbReference type="FunFam" id="2.70.98.40:FF:000007">
    <property type="entry name" value="Cyclic beta-1,2-glucan synthase"/>
    <property type="match status" value="1"/>
</dbReference>
<dbReference type="InterPro" id="IPR010383">
    <property type="entry name" value="Glyco_hydrolase_94_b-supersand"/>
</dbReference>
<evidence type="ECO:0000256" key="4">
    <source>
        <dbReference type="SAM" id="Phobius"/>
    </source>
</evidence>
<keyword evidence="4" id="KW-0812">Transmembrane</keyword>
<dbReference type="Pfam" id="PF17167">
    <property type="entry name" value="Glyco_hydro_94"/>
    <property type="match status" value="1"/>
</dbReference>
<protein>
    <submittedName>
        <fullName evidence="8">NdvB</fullName>
    </submittedName>
</protein>
<feature type="compositionally biased region" description="Polar residues" evidence="3">
    <location>
        <begin position="7"/>
        <end position="26"/>
    </location>
</feature>
<dbReference type="Pfam" id="PF06165">
    <property type="entry name" value="GH94_b-supersand"/>
    <property type="match status" value="2"/>
</dbReference>
<dbReference type="SMART" id="SM01068">
    <property type="entry name" value="CBM_X"/>
    <property type="match status" value="2"/>
</dbReference>
<evidence type="ECO:0000256" key="2">
    <source>
        <dbReference type="ARBA" id="ARBA00022679"/>
    </source>
</evidence>
<dbReference type="CDD" id="cd11756">
    <property type="entry name" value="GH94N_ChvB_NdvB_1_like"/>
    <property type="match status" value="1"/>
</dbReference>
<evidence type="ECO:0000259" key="5">
    <source>
        <dbReference type="Pfam" id="PF06165"/>
    </source>
</evidence>
<feature type="domain" description="Glycosyl hydrolase 94 supersandwich" evidence="5">
    <location>
        <begin position="2102"/>
        <end position="2369"/>
    </location>
</feature>
<feature type="transmembrane region" description="Helical" evidence="4">
    <location>
        <begin position="486"/>
        <end position="511"/>
    </location>
</feature>
<dbReference type="Gene3D" id="2.70.98.40">
    <property type="entry name" value="Glycoside hydrolase, family 65, N-terminal domain"/>
    <property type="match status" value="2"/>
</dbReference>
<gene>
    <name evidence="8" type="primary">ndvB</name>
</gene>
<keyword evidence="4" id="KW-0472">Membrane</keyword>
<feature type="transmembrane region" description="Helical" evidence="4">
    <location>
        <begin position="452"/>
        <end position="474"/>
    </location>
</feature>
<feature type="compositionally biased region" description="Basic and acidic residues" evidence="3">
    <location>
        <begin position="27"/>
        <end position="38"/>
    </location>
</feature>
<dbReference type="FunFam" id="1.50.10.140:FF:000003">
    <property type="entry name" value="Cyclic beta-1,2-glucan synthase"/>
    <property type="match status" value="1"/>
</dbReference>
<dbReference type="InterPro" id="IPR019282">
    <property type="entry name" value="Glycoamylase-like_cons_dom"/>
</dbReference>
<evidence type="ECO:0000259" key="6">
    <source>
        <dbReference type="Pfam" id="PF10091"/>
    </source>
</evidence>
<reference evidence="8" key="1">
    <citation type="journal article" date="2009" name="Mol. Plant Microbe Interact.">
        <title>Sinorhizobium fredii HH103 cgs mutants are unable to nodulate determinate- and indeterminate nodule-forming legumes and overproduce an altered EPS.</title>
        <authorList>
            <person name="Crespo-Rivas J.C."/>
            <person name="Margaret I."/>
            <person name="Hidalgo A."/>
            <person name="Buendia-Claveria A.M."/>
            <person name="Ollero F.J."/>
            <person name="Lopez-Baena F.J."/>
            <person name="Del Socorro Murdoch P."/>
            <person name="Rodriguez-Carvajal M.A."/>
            <person name="Soria-Diaz M.E."/>
            <person name="Reguera M."/>
            <person name="Lloret J."/>
            <person name="Sumpton D.P."/>
            <person name="Mosely J.A."/>
            <person name="Thomas-Oates J.E."/>
            <person name="van Brussel A.A."/>
            <person name="Gil-Serrano A."/>
            <person name="Vinardell J.M."/>
            <person name="Ruiz-Sainz J.E."/>
        </authorList>
    </citation>
    <scope>NUCLEOTIDE SEQUENCE</scope>
    <source>
        <strain evidence="8">HH103</strain>
    </source>
</reference>
<dbReference type="SUPFAM" id="SSF74650">
    <property type="entry name" value="Galactose mutarotase-like"/>
    <property type="match status" value="2"/>
</dbReference>
<dbReference type="InterPro" id="IPR037820">
    <property type="entry name" value="GH94N_NdvB"/>
</dbReference>
<keyword evidence="4" id="KW-1133">Transmembrane helix</keyword>
<evidence type="ECO:0000256" key="3">
    <source>
        <dbReference type="SAM" id="MobiDB-lite"/>
    </source>
</evidence>
<feature type="region of interest" description="Disordered" evidence="3">
    <location>
        <begin position="1"/>
        <end position="62"/>
    </location>
</feature>